<protein>
    <recommendedName>
        <fullName evidence="3">Gluconokinase</fullName>
    </recommendedName>
</protein>
<dbReference type="Proteomes" id="UP000282076">
    <property type="component" value="Unassembled WGS sequence"/>
</dbReference>
<dbReference type="OrthoDB" id="1649389at2"/>
<evidence type="ECO:0000313" key="1">
    <source>
        <dbReference type="EMBL" id="RKP57953.1"/>
    </source>
</evidence>
<dbReference type="AlphaFoldDB" id="A0A494Y7A3"/>
<name>A0A494Y7A3_9BACL</name>
<dbReference type="SUPFAM" id="SSF52540">
    <property type="entry name" value="P-loop containing nucleoside triphosphate hydrolases"/>
    <property type="match status" value="1"/>
</dbReference>
<comment type="caution">
    <text evidence="1">The sequence shown here is derived from an EMBL/GenBank/DDBJ whole genome shotgun (WGS) entry which is preliminary data.</text>
</comment>
<gene>
    <name evidence="1" type="ORF">D7Z26_00090</name>
</gene>
<dbReference type="RefSeq" id="WP_120973589.1">
    <property type="nucleotide sequence ID" value="NZ_RBZM01000001.1"/>
</dbReference>
<dbReference type="EMBL" id="RBZM01000001">
    <property type="protein sequence ID" value="RKP57953.1"/>
    <property type="molecule type" value="Genomic_DNA"/>
</dbReference>
<dbReference type="InterPro" id="IPR027417">
    <property type="entry name" value="P-loop_NTPase"/>
</dbReference>
<keyword evidence="2" id="KW-1185">Reference proteome</keyword>
<dbReference type="Gene3D" id="3.40.50.300">
    <property type="entry name" value="P-loop containing nucleotide triphosphate hydrolases"/>
    <property type="match status" value="1"/>
</dbReference>
<sequence length="173" mass="19780">MERNVYIISGPAGAGKSTTSKIIAERLTRSAYIEGDLIDHMVIGGHEKPWLSSYHSDLIWLNILSLTLNYLKHDHDVVIDYVAFFSNVDMIKKKLNDNKITIKFVVLIVGEEELLGRDAERIPEHQMGQRCIEGLQEILHSNPPEKHLLTTTDMEIEDVVNEIMNNPRFIVEE</sequence>
<accession>A0A494Y7A3</accession>
<proteinExistence type="predicted"/>
<organism evidence="1 2">
    <name type="scientific">Cohnella endophytica</name>
    <dbReference type="NCBI Taxonomy" id="2419778"/>
    <lineage>
        <taxon>Bacteria</taxon>
        <taxon>Bacillati</taxon>
        <taxon>Bacillota</taxon>
        <taxon>Bacilli</taxon>
        <taxon>Bacillales</taxon>
        <taxon>Paenibacillaceae</taxon>
        <taxon>Cohnella</taxon>
    </lineage>
</organism>
<evidence type="ECO:0000313" key="2">
    <source>
        <dbReference type="Proteomes" id="UP000282076"/>
    </source>
</evidence>
<evidence type="ECO:0008006" key="3">
    <source>
        <dbReference type="Google" id="ProtNLM"/>
    </source>
</evidence>
<reference evidence="1 2" key="1">
    <citation type="submission" date="2018-10" db="EMBL/GenBank/DDBJ databases">
        <title>Cohnella sp. M2MS4P-1, whole genome shotgun sequence.</title>
        <authorList>
            <person name="Tuo L."/>
        </authorList>
    </citation>
    <scope>NUCLEOTIDE SEQUENCE [LARGE SCALE GENOMIC DNA]</scope>
    <source>
        <strain evidence="1 2">M2MS4P-1</strain>
    </source>
</reference>